<organism evidence="1 2">
    <name type="scientific">Chitinophaga pinensis</name>
    <dbReference type="NCBI Taxonomy" id="79329"/>
    <lineage>
        <taxon>Bacteria</taxon>
        <taxon>Pseudomonadati</taxon>
        <taxon>Bacteroidota</taxon>
        <taxon>Chitinophagia</taxon>
        <taxon>Chitinophagales</taxon>
        <taxon>Chitinophagaceae</taxon>
        <taxon>Chitinophaga</taxon>
    </lineage>
</organism>
<accession>A0A5C6LLU3</accession>
<gene>
    <name evidence="1" type="ORF">FEF09_28205</name>
</gene>
<name>A0A5C6LLU3_9BACT</name>
<comment type="caution">
    <text evidence="1">The sequence shown here is derived from an EMBL/GenBank/DDBJ whole genome shotgun (WGS) entry which is preliminary data.</text>
</comment>
<evidence type="ECO:0000313" key="1">
    <source>
        <dbReference type="EMBL" id="TWV92745.1"/>
    </source>
</evidence>
<dbReference type="OrthoDB" id="1523170at2"/>
<sequence length="161" mass="18466">MCNLYHNLPYKNPADLVLAERYAKQALAESINIDDQSGMSEALLLLGQLYYFKDDIERFKQLPSKANDSTKAKLFLQLSFYMWGRDAKDKTQDYLKSNDYARQAVAISDRLGLKELSLMGARNIAINNLYLKKPTRKLQYSGSLKYTSGQDTKNYIISTTR</sequence>
<proteinExistence type="predicted"/>
<dbReference type="RefSeq" id="WP_146308186.1">
    <property type="nucleotide sequence ID" value="NZ_VOHS01000066.1"/>
</dbReference>
<dbReference type="AlphaFoldDB" id="A0A5C6LLU3"/>
<dbReference type="Proteomes" id="UP000318815">
    <property type="component" value="Unassembled WGS sequence"/>
</dbReference>
<evidence type="ECO:0000313" key="2">
    <source>
        <dbReference type="Proteomes" id="UP000318815"/>
    </source>
</evidence>
<protein>
    <submittedName>
        <fullName evidence="1">Uncharacterized protein</fullName>
    </submittedName>
</protein>
<dbReference type="EMBL" id="VOHS01000066">
    <property type="protein sequence ID" value="TWV92745.1"/>
    <property type="molecule type" value="Genomic_DNA"/>
</dbReference>
<keyword evidence="2" id="KW-1185">Reference proteome</keyword>
<reference evidence="1 2" key="1">
    <citation type="submission" date="2019-08" db="EMBL/GenBank/DDBJ databases">
        <title>Whole genome sequencing of chitin degrading bacteria Chitinophaga pinensis YS16.</title>
        <authorList>
            <person name="Singh R.P."/>
            <person name="Manchanda G."/>
            <person name="Maurya I.K."/>
            <person name="Joshi N.K."/>
            <person name="Srivastava A.K."/>
        </authorList>
    </citation>
    <scope>NUCLEOTIDE SEQUENCE [LARGE SCALE GENOMIC DNA]</scope>
    <source>
        <strain evidence="1 2">YS-16</strain>
    </source>
</reference>